<accession>C8PQZ4</accession>
<organism evidence="2 3">
    <name type="scientific">Treponema vincentii ATCC 35580</name>
    <dbReference type="NCBI Taxonomy" id="596324"/>
    <lineage>
        <taxon>Bacteria</taxon>
        <taxon>Pseudomonadati</taxon>
        <taxon>Spirochaetota</taxon>
        <taxon>Spirochaetia</taxon>
        <taxon>Spirochaetales</taxon>
        <taxon>Treponemataceae</taxon>
        <taxon>Treponema</taxon>
    </lineage>
</organism>
<dbReference type="PANTHER" id="PTHR21164">
    <property type="entry name" value="CHORISMATE MUTASE"/>
    <property type="match status" value="1"/>
</dbReference>
<evidence type="ECO:0000313" key="3">
    <source>
        <dbReference type="Proteomes" id="UP000004509"/>
    </source>
</evidence>
<dbReference type="GO" id="GO:0008652">
    <property type="term" value="P:amino acid biosynthetic process"/>
    <property type="evidence" value="ECO:0007669"/>
    <property type="project" value="UniProtKB-UniRule"/>
</dbReference>
<sequence length="124" mass="13955">MLFWKKLYAGRAAVCAQNTQEHIKTAVVSAYTRFLELNKLHEKDIVSLQFSVTSDITAANPATLLRSAGFASATVLFCSTEPNIDHSPRGIIRFLFYYYGKKKPEPVYLNGAEKLRPDLFNHTA</sequence>
<dbReference type="RefSeq" id="WP_006189000.1">
    <property type="nucleotide sequence ID" value="NZ_ACYH01000040.1"/>
</dbReference>
<dbReference type="PROSITE" id="PS51167">
    <property type="entry name" value="CHORISMATE_MUT_1"/>
    <property type="match status" value="1"/>
</dbReference>
<dbReference type="OrthoDB" id="9802232at2"/>
<protein>
    <recommendedName>
        <fullName evidence="1">chorismate mutase</fullName>
        <ecNumber evidence="1">5.4.99.5</ecNumber>
    </recommendedName>
</protein>
<dbReference type="InterPro" id="IPR008243">
    <property type="entry name" value="Chorismate_mutase_AroH"/>
</dbReference>
<dbReference type="Gene3D" id="3.30.1330.40">
    <property type="entry name" value="RutC-like"/>
    <property type="match status" value="1"/>
</dbReference>
<keyword evidence="1" id="KW-0057">Aromatic amino acid biosynthesis</keyword>
<dbReference type="EMBL" id="ACYH01000040">
    <property type="protein sequence ID" value="EEV20206.1"/>
    <property type="molecule type" value="Genomic_DNA"/>
</dbReference>
<dbReference type="GO" id="GO:0004106">
    <property type="term" value="F:chorismate mutase activity"/>
    <property type="evidence" value="ECO:0007669"/>
    <property type="project" value="UniProtKB-EC"/>
</dbReference>
<keyword evidence="1" id="KW-0028">Amino-acid biosynthesis</keyword>
<dbReference type="PANTHER" id="PTHR21164:SF0">
    <property type="entry name" value="CHORISMATE MUTASE AROH"/>
    <property type="match status" value="1"/>
</dbReference>
<dbReference type="Proteomes" id="UP000004509">
    <property type="component" value="Unassembled WGS sequence"/>
</dbReference>
<dbReference type="EC" id="5.4.99.5" evidence="1"/>
<dbReference type="GO" id="GO:0046417">
    <property type="term" value="P:chorismate metabolic process"/>
    <property type="evidence" value="ECO:0007669"/>
    <property type="project" value="TreeGrafter"/>
</dbReference>
<name>C8PQZ4_9SPIR</name>
<keyword evidence="1" id="KW-0413">Isomerase</keyword>
<proteinExistence type="predicted"/>
<evidence type="ECO:0000256" key="1">
    <source>
        <dbReference type="PROSITE-ProRule" id="PRU00514"/>
    </source>
</evidence>
<dbReference type="GO" id="GO:0009073">
    <property type="term" value="P:aromatic amino acid family biosynthetic process"/>
    <property type="evidence" value="ECO:0007669"/>
    <property type="project" value="UniProtKB-UniRule"/>
</dbReference>
<comment type="caution">
    <text evidence="2">The sequence shown here is derived from an EMBL/GenBank/DDBJ whole genome shotgun (WGS) entry which is preliminary data.</text>
</comment>
<dbReference type="InterPro" id="IPR035959">
    <property type="entry name" value="RutC-like_sf"/>
</dbReference>
<dbReference type="STRING" id="596324.TREVI0001_2369"/>
<dbReference type="eggNOG" id="COG4401">
    <property type="taxonomic scope" value="Bacteria"/>
</dbReference>
<comment type="catalytic activity">
    <reaction evidence="1">
        <text>chorismate = prephenate</text>
        <dbReference type="Rhea" id="RHEA:13897"/>
        <dbReference type="ChEBI" id="CHEBI:29748"/>
        <dbReference type="ChEBI" id="CHEBI:29934"/>
        <dbReference type="EC" id="5.4.99.5"/>
    </reaction>
</comment>
<gene>
    <name evidence="2" type="ORF">TREVI0001_2369</name>
</gene>
<dbReference type="GeneID" id="301462481"/>
<dbReference type="Pfam" id="PF07736">
    <property type="entry name" value="CM_1"/>
    <property type="match status" value="1"/>
</dbReference>
<evidence type="ECO:0000313" key="2">
    <source>
        <dbReference type="EMBL" id="EEV20206.1"/>
    </source>
</evidence>
<dbReference type="SUPFAM" id="SSF55298">
    <property type="entry name" value="YjgF-like"/>
    <property type="match status" value="1"/>
</dbReference>
<reference evidence="2 3" key="1">
    <citation type="submission" date="2009-07" db="EMBL/GenBank/DDBJ databases">
        <authorList>
            <person name="Madupu R."/>
            <person name="Sebastian Y."/>
            <person name="Durkin A.S."/>
            <person name="Torralba M."/>
            <person name="Methe B."/>
            <person name="Sutton G.G."/>
            <person name="Strausberg R.L."/>
            <person name="Nelson K.E."/>
        </authorList>
    </citation>
    <scope>NUCLEOTIDE SEQUENCE [LARGE SCALE GENOMIC DNA]</scope>
    <source>
        <strain evidence="2 3">ATCC 35580</strain>
    </source>
</reference>
<dbReference type="AlphaFoldDB" id="C8PQZ4"/>